<dbReference type="AlphaFoldDB" id="A0A3N2CYF8"/>
<keyword evidence="1" id="KW-0472">Membrane</keyword>
<protein>
    <submittedName>
        <fullName evidence="2">Uncharacterized protein</fullName>
    </submittedName>
</protein>
<gene>
    <name evidence="2" type="ORF">EDD33_3458</name>
</gene>
<evidence type="ECO:0000256" key="1">
    <source>
        <dbReference type="SAM" id="Phobius"/>
    </source>
</evidence>
<sequence length="380" mass="40257">MADILTRPRGGYPPDVQRRPRPRRRTLLVGLLVLALVAGLVVTGVWLWRRADRTPLQEALTHAPQDARRVAFTDWTQVRRSVGADLGEDPDRDAVEAMTAKAYDADLSPVSSTEEAAGALQEIYGFGPATAQWELYSQSPKGAAMVLRPPEGTDFDVLAGNLRRAGYDAPAGGGPGGTWDGGIDLVASLDPTLTPALQYVALLPDQGLVVSSDTRSYAASTAKVARGDATPVSDVAGVEDVAGRLGGTVNAMLWTGDFVCEDLSMATAAEEEQQQAEGLVDDVGGVSPLAGFAMGMDAGRTLHVVAHYEDDDRAREDLRARAELVVGETPGRGGGRVADDYELTRSRAVGPDVLLDLRPRSDDGFVLSGLYEGPLVFATC</sequence>
<evidence type="ECO:0000313" key="3">
    <source>
        <dbReference type="Proteomes" id="UP000281738"/>
    </source>
</evidence>
<dbReference type="Proteomes" id="UP000281738">
    <property type="component" value="Unassembled WGS sequence"/>
</dbReference>
<comment type="caution">
    <text evidence="2">The sequence shown here is derived from an EMBL/GenBank/DDBJ whole genome shotgun (WGS) entry which is preliminary data.</text>
</comment>
<keyword evidence="1" id="KW-0812">Transmembrane</keyword>
<accession>A0A3N2CYF8</accession>
<organism evidence="2 3">
    <name type="scientific">Nocardioides aurantiacus</name>
    <dbReference type="NCBI Taxonomy" id="86796"/>
    <lineage>
        <taxon>Bacteria</taxon>
        <taxon>Bacillati</taxon>
        <taxon>Actinomycetota</taxon>
        <taxon>Actinomycetes</taxon>
        <taxon>Propionibacteriales</taxon>
        <taxon>Nocardioidaceae</taxon>
        <taxon>Nocardioides</taxon>
    </lineage>
</organism>
<keyword evidence="3" id="KW-1185">Reference proteome</keyword>
<evidence type="ECO:0000313" key="2">
    <source>
        <dbReference type="EMBL" id="ROR92567.1"/>
    </source>
</evidence>
<dbReference type="EMBL" id="RKHO01000001">
    <property type="protein sequence ID" value="ROR92567.1"/>
    <property type="molecule type" value="Genomic_DNA"/>
</dbReference>
<name>A0A3N2CYF8_9ACTN</name>
<keyword evidence="1" id="KW-1133">Transmembrane helix</keyword>
<proteinExistence type="predicted"/>
<feature type="transmembrane region" description="Helical" evidence="1">
    <location>
        <begin position="27"/>
        <end position="48"/>
    </location>
</feature>
<reference evidence="2 3" key="1">
    <citation type="submission" date="2018-11" db="EMBL/GenBank/DDBJ databases">
        <title>Sequencing the genomes of 1000 actinobacteria strains.</title>
        <authorList>
            <person name="Klenk H.-P."/>
        </authorList>
    </citation>
    <scope>NUCLEOTIDE SEQUENCE [LARGE SCALE GENOMIC DNA]</scope>
    <source>
        <strain evidence="2 3">DSM 12652</strain>
    </source>
</reference>